<dbReference type="HOGENOM" id="CLU_498580_0_0_14"/>
<sequence length="524" mass="59209">MKKSWKKWSLLSLATLPTIATFISCGINVQSGQREEENRKLASQETKDFIENAYVANILSQNFYSDGASVLDSFNNTNSPFYKEAKDTFDFYQKYQIAQNPTYSLNLLSQLRENNAITSVDFATLTTQAGYNKEFNEQGFQILYKNFATGIQTIINKMILVKNYLINLNESQITTSKVYKDGIGANASFSSQQIFQSIDPKSKDFFLIQLLLSKQPAQVWQFESSDPLDISTFSQLRVKDLNTFNNFLRSDNINSKSTRKEESFEKLAINDSIDSSKLLGYSGILYNQGSNGGDLDYSLSFLMSQGEIKSGFFDPQTKRILSAKNLAKHQQINAIKLYPVVLNDSFDKKNNKFQLKISDLSIKGASNTYKIVRVYPNLNSDNRSATAIVEISFNDGIKTHYSVAINWNDNAVFYNPDLPEAGKDIEQISDGVTSVNSNFDKIEVKYVNKLAPLFDKAVTSDKGETKVYFSLDNTPWKTDEQKMRLAYSLYLADQNTIFGDAKKFFEGLGYTIKTVDSSIKLDSN</sequence>
<protein>
    <submittedName>
        <fullName evidence="2">P60-like lipoprotein</fullName>
    </submittedName>
</protein>
<dbReference type="Proteomes" id="UP000001491">
    <property type="component" value="Chromosome"/>
</dbReference>
<name>C5J727_MESCH</name>
<evidence type="ECO:0000256" key="1">
    <source>
        <dbReference type="SAM" id="SignalP"/>
    </source>
</evidence>
<dbReference type="NCBIfam" id="NF045835">
    <property type="entry name" value="P60_lipo"/>
    <property type="match status" value="1"/>
</dbReference>
<feature type="signal peptide" evidence="1">
    <location>
        <begin position="1"/>
        <end position="20"/>
    </location>
</feature>
<evidence type="ECO:0000313" key="3">
    <source>
        <dbReference type="Proteomes" id="UP000001491"/>
    </source>
</evidence>
<dbReference type="PROSITE" id="PS51257">
    <property type="entry name" value="PROKAR_LIPOPROTEIN"/>
    <property type="match status" value="1"/>
</dbReference>
<feature type="chain" id="PRO_5002953330" evidence="1">
    <location>
        <begin position="21"/>
        <end position="524"/>
    </location>
</feature>
<keyword evidence="3" id="KW-1185">Reference proteome</keyword>
<accession>C5J727</accession>
<gene>
    <name evidence="2" type="ordered locus">MCJ_005930</name>
</gene>
<reference evidence="3" key="1">
    <citation type="journal article" date="2009" name="BMC Bioinformatics">
        <title>The Mycoplasma conjunctivae genome sequencing, annotation and analysis.</title>
        <authorList>
            <person name="Calderon-Copete S.P."/>
            <person name="Wigger G."/>
            <person name="Wunderlin C."/>
            <person name="Schmidheini T."/>
            <person name="Frey J."/>
            <person name="Quail M.A."/>
            <person name="Falquet L."/>
        </authorList>
    </citation>
    <scope>NUCLEOTIDE SEQUENCE [LARGE SCALE GENOMIC DNA]</scope>
    <source>
        <strain evidence="3">ATCC 25834 / NCTC 10147 / HRC/581</strain>
    </source>
</reference>
<dbReference type="KEGG" id="mco:MCJ_005930"/>
<dbReference type="InterPro" id="IPR054783">
    <property type="entry name" value="P60-like"/>
</dbReference>
<organism evidence="2 3">
    <name type="scientific">Mesomycoplasma conjunctivae (strain ATCC 25834 / NCTC 10147 / HRC/581)</name>
    <name type="common">Mycoplasma conjunctivae</name>
    <dbReference type="NCBI Taxonomy" id="572263"/>
    <lineage>
        <taxon>Bacteria</taxon>
        <taxon>Bacillati</taxon>
        <taxon>Mycoplasmatota</taxon>
        <taxon>Mycoplasmoidales</taxon>
        <taxon>Metamycoplasmataceae</taxon>
        <taxon>Mesomycoplasma</taxon>
    </lineage>
</organism>
<keyword evidence="1" id="KW-0732">Signal</keyword>
<proteinExistence type="predicted"/>
<dbReference type="AlphaFoldDB" id="C5J727"/>
<dbReference type="EMBL" id="FM864216">
    <property type="protein sequence ID" value="CAT05290.1"/>
    <property type="molecule type" value="Genomic_DNA"/>
</dbReference>
<evidence type="ECO:0000313" key="2">
    <source>
        <dbReference type="EMBL" id="CAT05290.1"/>
    </source>
</evidence>
<dbReference type="eggNOG" id="ENOG5032FSH">
    <property type="taxonomic scope" value="Bacteria"/>
</dbReference>